<dbReference type="Proteomes" id="UP000295727">
    <property type="component" value="Chromosome 1"/>
</dbReference>
<evidence type="ECO:0000259" key="1">
    <source>
        <dbReference type="SMART" id="SM00871"/>
    </source>
</evidence>
<dbReference type="Pfam" id="PF06445">
    <property type="entry name" value="GyrI-like"/>
    <property type="match status" value="1"/>
</dbReference>
<dbReference type="SMART" id="SM00871">
    <property type="entry name" value="AraC_E_bind"/>
    <property type="match status" value="1"/>
</dbReference>
<dbReference type="PANTHER" id="PTHR40055">
    <property type="entry name" value="TRANSCRIPTIONAL REGULATOR YGIV-RELATED"/>
    <property type="match status" value="1"/>
</dbReference>
<reference evidence="2 3" key="1">
    <citation type="submission" date="2019-03" db="EMBL/GenBank/DDBJ databases">
        <title>Paraburkholderia sp. 7MH5, isolated from subtropical forest soil.</title>
        <authorList>
            <person name="Gao Z.-H."/>
            <person name="Qiu L.-H."/>
        </authorList>
    </citation>
    <scope>NUCLEOTIDE SEQUENCE [LARGE SCALE GENOMIC DNA]</scope>
    <source>
        <strain evidence="2 3">7MH5</strain>
    </source>
</reference>
<dbReference type="RefSeq" id="WP_134747169.1">
    <property type="nucleotide sequence ID" value="NZ_CP038148.1"/>
</dbReference>
<keyword evidence="3" id="KW-1185">Reference proteome</keyword>
<dbReference type="InterPro" id="IPR050908">
    <property type="entry name" value="SmbC-like"/>
</dbReference>
<protein>
    <submittedName>
        <fullName evidence="2">GyrI-like domain-containing protein</fullName>
    </submittedName>
</protein>
<dbReference type="InterPro" id="IPR011256">
    <property type="entry name" value="Reg_factor_effector_dom_sf"/>
</dbReference>
<name>A0A4P7CKE8_9BURK</name>
<dbReference type="KEGG" id="ppai:E1956_02700"/>
<dbReference type="Gene3D" id="3.20.80.10">
    <property type="entry name" value="Regulatory factor, effector binding domain"/>
    <property type="match status" value="1"/>
</dbReference>
<dbReference type="OrthoDB" id="282744at2"/>
<accession>A0A4P7CKE8</accession>
<dbReference type="AlphaFoldDB" id="A0A4P7CKE8"/>
<dbReference type="InterPro" id="IPR029442">
    <property type="entry name" value="GyrI-like"/>
</dbReference>
<dbReference type="EMBL" id="CP038148">
    <property type="protein sequence ID" value="QBQ96190.1"/>
    <property type="molecule type" value="Genomic_DNA"/>
</dbReference>
<dbReference type="PANTHER" id="PTHR40055:SF1">
    <property type="entry name" value="TRANSCRIPTIONAL REGULATOR YGIV-RELATED"/>
    <property type="match status" value="1"/>
</dbReference>
<proteinExistence type="predicted"/>
<gene>
    <name evidence="2" type="ORF">E1956_02700</name>
</gene>
<dbReference type="SUPFAM" id="SSF55136">
    <property type="entry name" value="Probable bacterial effector-binding domain"/>
    <property type="match status" value="1"/>
</dbReference>
<organism evidence="2 3">
    <name type="scientific">Paraburkholderia pallida</name>
    <dbReference type="NCBI Taxonomy" id="2547399"/>
    <lineage>
        <taxon>Bacteria</taxon>
        <taxon>Pseudomonadati</taxon>
        <taxon>Pseudomonadota</taxon>
        <taxon>Betaproteobacteria</taxon>
        <taxon>Burkholderiales</taxon>
        <taxon>Burkholderiaceae</taxon>
        <taxon>Paraburkholderia</taxon>
    </lineage>
</organism>
<evidence type="ECO:0000313" key="2">
    <source>
        <dbReference type="EMBL" id="QBQ96190.1"/>
    </source>
</evidence>
<dbReference type="InterPro" id="IPR010499">
    <property type="entry name" value="AraC_E-bd"/>
</dbReference>
<evidence type="ECO:0000313" key="3">
    <source>
        <dbReference type="Proteomes" id="UP000295727"/>
    </source>
</evidence>
<sequence length="159" mass="18078">MQLSDVKLLALEPMDLLAVGHVGPYMKISDAFYTLAQWLGERQVRTSGARMVGIFYDDPTQVEESKLRSKAAIHLQQETDVEVISPVEKIHLRGGDHAMLLHKGPYEGLGASWMWLYNEWLPKSGRKADFSMPSFEVYLNTPDEAAPEDLRTELYIRLI</sequence>
<feature type="domain" description="AraC effector-binding" evidence="1">
    <location>
        <begin position="4"/>
        <end position="159"/>
    </location>
</feature>